<dbReference type="SUPFAM" id="SSF52075">
    <property type="entry name" value="Outer arm dynein light chain 1"/>
    <property type="match status" value="1"/>
</dbReference>
<sequence>FKEVNAGKFVLENGVMTIKNQQNFSLKGIEEVEELTELFIDNCPKLDLEGLSELYQARKINIHNCELEDIEEFDSPSLCELQELNLSHNKIVKLEPIFKLFGLTKLDISNNAIEDANQLLFLMGKEKLALLNVQNNPFIKPRDHERNIEFEFFFLYVLQEQVTAKQITIQIYDDSNALDNFETNSFNTTEVIDCVNPYDRELFERVQEKLKYEEPLLEEVIKQYEEKIKEEQESIRSTERAVREVQDEFIKRFPEKK</sequence>
<dbReference type="InterPro" id="IPR050836">
    <property type="entry name" value="SDS22/Internalin_LRR"/>
</dbReference>
<accession>A0A146KDB4</accession>
<dbReference type="Gene3D" id="3.80.10.10">
    <property type="entry name" value="Ribonuclease Inhibitor"/>
    <property type="match status" value="1"/>
</dbReference>
<proteinExistence type="predicted"/>
<dbReference type="EMBL" id="GDID01001786">
    <property type="protein sequence ID" value="JAP94820.1"/>
    <property type="molecule type" value="Transcribed_RNA"/>
</dbReference>
<dbReference type="InterPro" id="IPR001611">
    <property type="entry name" value="Leu-rich_rpt"/>
</dbReference>
<evidence type="ECO:0000256" key="2">
    <source>
        <dbReference type="ARBA" id="ARBA00022737"/>
    </source>
</evidence>
<evidence type="ECO:0000256" key="3">
    <source>
        <dbReference type="SAM" id="Coils"/>
    </source>
</evidence>
<feature type="coiled-coil region" evidence="3">
    <location>
        <begin position="214"/>
        <end position="248"/>
    </location>
</feature>
<dbReference type="PROSITE" id="PS51450">
    <property type="entry name" value="LRR"/>
    <property type="match status" value="2"/>
</dbReference>
<organism evidence="4">
    <name type="scientific">Trepomonas sp. PC1</name>
    <dbReference type="NCBI Taxonomy" id="1076344"/>
    <lineage>
        <taxon>Eukaryota</taxon>
        <taxon>Metamonada</taxon>
        <taxon>Diplomonadida</taxon>
        <taxon>Hexamitidae</taxon>
        <taxon>Hexamitinae</taxon>
        <taxon>Trepomonas</taxon>
    </lineage>
</organism>
<dbReference type="AlphaFoldDB" id="A0A146KDB4"/>
<protein>
    <submittedName>
        <fullName evidence="4">Leucine rich repeats-containing protein</fullName>
    </submittedName>
</protein>
<keyword evidence="3" id="KW-0175">Coiled coil</keyword>
<evidence type="ECO:0000256" key="1">
    <source>
        <dbReference type="ARBA" id="ARBA00022614"/>
    </source>
</evidence>
<name>A0A146KDB4_9EUKA</name>
<dbReference type="InterPro" id="IPR032675">
    <property type="entry name" value="LRR_dom_sf"/>
</dbReference>
<feature type="non-terminal residue" evidence="4">
    <location>
        <position position="1"/>
    </location>
</feature>
<keyword evidence="2" id="KW-0677">Repeat</keyword>
<reference evidence="4" key="1">
    <citation type="submission" date="2015-07" db="EMBL/GenBank/DDBJ databases">
        <title>Adaptation to a free-living lifestyle via gene acquisitions in the diplomonad Trepomonas sp. PC1.</title>
        <authorList>
            <person name="Xu F."/>
            <person name="Jerlstrom-Hultqvist J."/>
            <person name="Kolisko M."/>
            <person name="Simpson A.G.B."/>
            <person name="Roger A.J."/>
            <person name="Svard S.G."/>
            <person name="Andersson J.O."/>
        </authorList>
    </citation>
    <scope>NUCLEOTIDE SEQUENCE</scope>
    <source>
        <strain evidence="4">PC1</strain>
    </source>
</reference>
<evidence type="ECO:0000313" key="4">
    <source>
        <dbReference type="EMBL" id="JAP94820.1"/>
    </source>
</evidence>
<dbReference type="PANTHER" id="PTHR46652">
    <property type="entry name" value="LEUCINE-RICH REPEAT AND IQ DOMAIN-CONTAINING PROTEIN 1-RELATED"/>
    <property type="match status" value="1"/>
</dbReference>
<keyword evidence="1" id="KW-0433">Leucine-rich repeat</keyword>
<dbReference type="Pfam" id="PF00560">
    <property type="entry name" value="LRR_1"/>
    <property type="match status" value="1"/>
</dbReference>
<gene>
    <name evidence="4" type="ORF">TPC1_12387</name>
</gene>
<dbReference type="PANTHER" id="PTHR46652:SF3">
    <property type="entry name" value="LEUCINE-RICH REPEAT-CONTAINING PROTEIN 9"/>
    <property type="match status" value="1"/>
</dbReference>